<keyword evidence="1" id="KW-0732">Signal</keyword>
<dbReference type="EMBL" id="QRGP01000001">
    <property type="protein sequence ID" value="RDV07554.1"/>
    <property type="molecule type" value="Genomic_DNA"/>
</dbReference>
<dbReference type="Proteomes" id="UP000263833">
    <property type="component" value="Unassembled WGS sequence"/>
</dbReference>
<feature type="domain" description="DUF4189" evidence="2">
    <location>
        <begin position="72"/>
        <end position="172"/>
    </location>
</feature>
<dbReference type="AlphaFoldDB" id="A0A371BIW6"/>
<dbReference type="InterPro" id="IPR025240">
    <property type="entry name" value="DUF4189"/>
</dbReference>
<name>A0A371BIW6_9SPHN</name>
<comment type="caution">
    <text evidence="3">The sequence shown here is derived from an EMBL/GenBank/DDBJ whole genome shotgun (WGS) entry which is preliminary data.</text>
</comment>
<accession>A0A371BIW6</accession>
<evidence type="ECO:0000256" key="1">
    <source>
        <dbReference type="SAM" id="SignalP"/>
    </source>
</evidence>
<proteinExistence type="predicted"/>
<evidence type="ECO:0000313" key="4">
    <source>
        <dbReference type="Proteomes" id="UP000263833"/>
    </source>
</evidence>
<protein>
    <submittedName>
        <fullName evidence="3">DUF4189 domain-containing protein</fullName>
    </submittedName>
</protein>
<evidence type="ECO:0000313" key="3">
    <source>
        <dbReference type="EMBL" id="RDV07554.1"/>
    </source>
</evidence>
<feature type="chain" id="PRO_5016579894" evidence="1">
    <location>
        <begin position="22"/>
        <end position="312"/>
    </location>
</feature>
<gene>
    <name evidence="3" type="ORF">DXH95_09535</name>
</gene>
<keyword evidence="4" id="KW-1185">Reference proteome</keyword>
<organism evidence="3 4">
    <name type="scientific">Sphingorhabdus pulchriflava</name>
    <dbReference type="NCBI Taxonomy" id="2292257"/>
    <lineage>
        <taxon>Bacteria</taxon>
        <taxon>Pseudomonadati</taxon>
        <taxon>Pseudomonadota</taxon>
        <taxon>Alphaproteobacteria</taxon>
        <taxon>Sphingomonadales</taxon>
        <taxon>Sphingomonadaceae</taxon>
        <taxon>Sphingorhabdus</taxon>
    </lineage>
</organism>
<sequence length="312" mass="33157">MIRFFALFFFIAFTFSGGARAEGNCPPGSVPIGGGNSGYEGCAMVPDGPATNNQDLVDELRKKKVKKRFDNYYAVAFHPDSSDVFIMGGATKRKSAENDARMLCGINMLLKAGADEASVGQCAVTFSGSNNVASFARGMNGDIYYAMGVDTSVSDAAVLIACRNQNDYCAVFRHWVAHPTISYAPTQESHQPEGNFRKVHAAAAWQGEAGPTNSAKSMVYVTGGHTSKAEAERSALETCQQQSKNPCSVARSIADTFMVVARQSDGRMFVTSSPAEDMVDTIVKESCGAGLTCTVKAVVPASQSGSNRLGPY</sequence>
<reference evidence="4" key="1">
    <citation type="submission" date="2018-08" db="EMBL/GenBank/DDBJ databases">
        <authorList>
            <person name="Kim S.-J."/>
            <person name="Jung G.-Y."/>
        </authorList>
    </citation>
    <scope>NUCLEOTIDE SEQUENCE [LARGE SCALE GENOMIC DNA]</scope>
    <source>
        <strain evidence="4">GY_G</strain>
    </source>
</reference>
<dbReference type="Pfam" id="PF13827">
    <property type="entry name" value="DUF4189"/>
    <property type="match status" value="1"/>
</dbReference>
<feature type="signal peptide" evidence="1">
    <location>
        <begin position="1"/>
        <end position="21"/>
    </location>
</feature>
<evidence type="ECO:0000259" key="2">
    <source>
        <dbReference type="Pfam" id="PF13827"/>
    </source>
</evidence>